<feature type="domain" description="FAD-binding PCMH-type" evidence="4">
    <location>
        <begin position="40"/>
        <end position="222"/>
    </location>
</feature>
<dbReference type="Pfam" id="PF02913">
    <property type="entry name" value="FAD-oxidase_C"/>
    <property type="match status" value="1"/>
</dbReference>
<dbReference type="PANTHER" id="PTHR43716">
    <property type="entry name" value="D-2-HYDROXYGLUTARATE DEHYDROGENASE, MITOCHONDRIAL"/>
    <property type="match status" value="1"/>
</dbReference>
<evidence type="ECO:0000313" key="5">
    <source>
        <dbReference type="EMBL" id="MEJ5902718.1"/>
    </source>
</evidence>
<proteinExistence type="inferred from homology"/>
<evidence type="ECO:0000256" key="2">
    <source>
        <dbReference type="ARBA" id="ARBA00022630"/>
    </source>
</evidence>
<dbReference type="InterPro" id="IPR016166">
    <property type="entry name" value="FAD-bd_PCMH"/>
</dbReference>
<dbReference type="SUPFAM" id="SSF55103">
    <property type="entry name" value="FAD-linked oxidases, C-terminal domain"/>
    <property type="match status" value="1"/>
</dbReference>
<dbReference type="Pfam" id="PF01565">
    <property type="entry name" value="FAD_binding_4"/>
    <property type="match status" value="1"/>
</dbReference>
<sequence length="476" mass="50759">MDGSAEETFLSKLREIVGSNNVLTDRDDLAAYVIDARRRYEGTTMAVARPATTDEVSKIVALCSREKVAVIPQGGNTGMCGGATPLLKDRASIVVALGRMNKVRHLDPANNTIAVDAGCTLSSIQAAATEVERLFPMSLGSEGTCQIGGNIATNAGGTSVLRYGPMRDLVLGIEAVLPDGRIVDAMKGLRKDNTGFALKHLFIGSEGTIAIITGAVLKLVAKPAKSSVAMVGLADIDQVLDLLHKVQMAVGDRLTNFEVLSSGQYDLIMNLPKGLQNPLAEQHAWITIIELTDPDPKAELDELLASILYEAMEAKIVDEAILANSDAKAELIWEIRHSVTEANVNAGLTFSHDTSVPVSRVPHFVTDVQKHIGERFPEAKVVFVGHVGDGNIHAVVILPRELKTDKAAVDALAAAVNATIDEVAISLAGSISAEHGIGRSNRARLHSYLDDTQLALMRGIKSVFDPEGIMNPNVLF</sequence>
<dbReference type="InterPro" id="IPR016167">
    <property type="entry name" value="FAD-bd_PCMH_sub1"/>
</dbReference>
<dbReference type="InterPro" id="IPR036318">
    <property type="entry name" value="FAD-bd_PCMH-like_sf"/>
</dbReference>
<dbReference type="InterPro" id="IPR051264">
    <property type="entry name" value="FAD-oxidored/transferase_4"/>
</dbReference>
<dbReference type="Gene3D" id="3.30.70.2190">
    <property type="match status" value="1"/>
</dbReference>
<keyword evidence="2" id="KW-0285">Flavoprotein</keyword>
<evidence type="ECO:0000256" key="1">
    <source>
        <dbReference type="ARBA" id="ARBA00008000"/>
    </source>
</evidence>
<dbReference type="Gene3D" id="3.30.70.2740">
    <property type="match status" value="1"/>
</dbReference>
<dbReference type="PROSITE" id="PS51387">
    <property type="entry name" value="FAD_PCMH"/>
    <property type="match status" value="1"/>
</dbReference>
<dbReference type="InterPro" id="IPR016171">
    <property type="entry name" value="Vanillyl_alc_oxidase_C-sub2"/>
</dbReference>
<dbReference type="InterPro" id="IPR016164">
    <property type="entry name" value="FAD-linked_Oxase-like_C"/>
</dbReference>
<dbReference type="Proteomes" id="UP001362311">
    <property type="component" value="Unassembled WGS sequence"/>
</dbReference>
<accession>A0ABD5K351</accession>
<dbReference type="Gene3D" id="3.30.465.10">
    <property type="match status" value="1"/>
</dbReference>
<keyword evidence="3" id="KW-0274">FAD</keyword>
<dbReference type="RefSeq" id="WP_339442127.1">
    <property type="nucleotide sequence ID" value="NZ_JBBHKQ010000002.1"/>
</dbReference>
<comment type="caution">
    <text evidence="5">The sequence shown here is derived from an EMBL/GenBank/DDBJ whole genome shotgun (WGS) entry which is preliminary data.</text>
</comment>
<name>A0ABD5K351_9HYPH</name>
<dbReference type="InterPro" id="IPR016169">
    <property type="entry name" value="FAD-bd_PCMH_sub2"/>
</dbReference>
<protein>
    <submittedName>
        <fullName evidence="5">FAD-binding oxidoreductase</fullName>
    </submittedName>
</protein>
<comment type="similarity">
    <text evidence="1">Belongs to the FAD-binding oxidoreductase/transferase type 4 family.</text>
</comment>
<reference evidence="5 6" key="1">
    <citation type="submission" date="2024-03" db="EMBL/GenBank/DDBJ databases">
        <title>Reference genomes for the five species model microbial community.</title>
        <authorList>
            <person name="Padfield D."/>
        </authorList>
    </citation>
    <scope>NUCLEOTIDE SEQUENCE [LARGE SCALE GENOMIC DNA]</scope>
    <source>
        <strain evidence="5 6">AB1</strain>
    </source>
</reference>
<dbReference type="EMBL" id="JBBHKQ010000002">
    <property type="protein sequence ID" value="MEJ5902718.1"/>
    <property type="molecule type" value="Genomic_DNA"/>
</dbReference>
<dbReference type="InterPro" id="IPR004113">
    <property type="entry name" value="FAD-bd_oxidored_4_C"/>
</dbReference>
<dbReference type="InterPro" id="IPR006094">
    <property type="entry name" value="Oxid_FAD_bind_N"/>
</dbReference>
<evidence type="ECO:0000259" key="4">
    <source>
        <dbReference type="PROSITE" id="PS51387"/>
    </source>
</evidence>
<dbReference type="SUPFAM" id="SSF56176">
    <property type="entry name" value="FAD-binding/transporter-associated domain-like"/>
    <property type="match status" value="1"/>
</dbReference>
<dbReference type="PANTHER" id="PTHR43716:SF2">
    <property type="entry name" value="BLL6224 PROTEIN"/>
    <property type="match status" value="1"/>
</dbReference>
<dbReference type="Gene3D" id="1.10.45.10">
    <property type="entry name" value="Vanillyl-alcohol Oxidase, Chain A, domain 4"/>
    <property type="match status" value="1"/>
</dbReference>
<dbReference type="Gene3D" id="3.30.43.10">
    <property type="entry name" value="Uridine Diphospho-n-acetylenolpyruvylglucosamine Reductase, domain 2"/>
    <property type="match status" value="1"/>
</dbReference>
<organism evidence="5 6">
    <name type="scientific">Ochrobactrum teleogrylli</name>
    <dbReference type="NCBI Taxonomy" id="2479765"/>
    <lineage>
        <taxon>Bacteria</taxon>
        <taxon>Pseudomonadati</taxon>
        <taxon>Pseudomonadota</taxon>
        <taxon>Alphaproteobacteria</taxon>
        <taxon>Hyphomicrobiales</taxon>
        <taxon>Brucellaceae</taxon>
        <taxon>Brucella/Ochrobactrum group</taxon>
        <taxon>Ochrobactrum</taxon>
    </lineage>
</organism>
<evidence type="ECO:0000256" key="3">
    <source>
        <dbReference type="ARBA" id="ARBA00022827"/>
    </source>
</evidence>
<dbReference type="AlphaFoldDB" id="A0ABD5K351"/>
<gene>
    <name evidence="5" type="ORF">WIX40_21755</name>
</gene>
<evidence type="ECO:0000313" key="6">
    <source>
        <dbReference type="Proteomes" id="UP001362311"/>
    </source>
</evidence>